<sequence>MSDDKITRLPSMRSKGLPVARLLGEEIITRIENFVLDGLTGNVVLNFRDGKILGYRAEEVVSLKKN</sequence>
<protein>
    <submittedName>
        <fullName evidence="1">Uncharacterized protein</fullName>
    </submittedName>
</protein>
<organism evidence="1">
    <name type="scientific">marine sediment metagenome</name>
    <dbReference type="NCBI Taxonomy" id="412755"/>
    <lineage>
        <taxon>unclassified sequences</taxon>
        <taxon>metagenomes</taxon>
        <taxon>ecological metagenomes</taxon>
    </lineage>
</organism>
<accession>A0A0F9CTK7</accession>
<comment type="caution">
    <text evidence="1">The sequence shown here is derived from an EMBL/GenBank/DDBJ whole genome shotgun (WGS) entry which is preliminary data.</text>
</comment>
<evidence type="ECO:0000313" key="1">
    <source>
        <dbReference type="EMBL" id="KKL44751.1"/>
    </source>
</evidence>
<name>A0A0F9CTK7_9ZZZZ</name>
<proteinExistence type="predicted"/>
<dbReference type="EMBL" id="LAZR01034645">
    <property type="protein sequence ID" value="KKL44751.1"/>
    <property type="molecule type" value="Genomic_DNA"/>
</dbReference>
<gene>
    <name evidence="1" type="ORF">LCGC14_2362560</name>
</gene>
<dbReference type="AlphaFoldDB" id="A0A0F9CTK7"/>
<reference evidence="1" key="1">
    <citation type="journal article" date="2015" name="Nature">
        <title>Complex archaea that bridge the gap between prokaryotes and eukaryotes.</title>
        <authorList>
            <person name="Spang A."/>
            <person name="Saw J.H."/>
            <person name="Jorgensen S.L."/>
            <person name="Zaremba-Niedzwiedzka K."/>
            <person name="Martijn J."/>
            <person name="Lind A.E."/>
            <person name="van Eijk R."/>
            <person name="Schleper C."/>
            <person name="Guy L."/>
            <person name="Ettema T.J."/>
        </authorList>
    </citation>
    <scope>NUCLEOTIDE SEQUENCE</scope>
</reference>